<evidence type="ECO:0000313" key="8">
    <source>
        <dbReference type="EMBL" id="KAI5431396.1"/>
    </source>
</evidence>
<keyword evidence="2" id="KW-0548">Nucleotidyltransferase</keyword>
<dbReference type="Proteomes" id="UP001058974">
    <property type="component" value="Chromosome 3"/>
</dbReference>
<keyword evidence="9" id="KW-1185">Reference proteome</keyword>
<evidence type="ECO:0000256" key="1">
    <source>
        <dbReference type="ARBA" id="ARBA00022679"/>
    </source>
</evidence>
<reference evidence="8 9" key="1">
    <citation type="journal article" date="2022" name="Nat. Genet.">
        <title>Improved pea reference genome and pan-genome highlight genomic features and evolutionary characteristics.</title>
        <authorList>
            <person name="Yang T."/>
            <person name="Liu R."/>
            <person name="Luo Y."/>
            <person name="Hu S."/>
            <person name="Wang D."/>
            <person name="Wang C."/>
            <person name="Pandey M.K."/>
            <person name="Ge S."/>
            <person name="Xu Q."/>
            <person name="Li N."/>
            <person name="Li G."/>
            <person name="Huang Y."/>
            <person name="Saxena R.K."/>
            <person name="Ji Y."/>
            <person name="Li M."/>
            <person name="Yan X."/>
            <person name="He Y."/>
            <person name="Liu Y."/>
            <person name="Wang X."/>
            <person name="Xiang C."/>
            <person name="Varshney R.K."/>
            <person name="Ding H."/>
            <person name="Gao S."/>
            <person name="Zong X."/>
        </authorList>
    </citation>
    <scope>NUCLEOTIDE SEQUENCE [LARGE SCALE GENOMIC DNA]</scope>
    <source>
        <strain evidence="8 9">cv. Zhongwan 6</strain>
    </source>
</reference>
<dbReference type="AlphaFoldDB" id="A0A9D4Y1U8"/>
<proteinExistence type="predicted"/>
<evidence type="ECO:0000256" key="6">
    <source>
        <dbReference type="ARBA" id="ARBA00022918"/>
    </source>
</evidence>
<dbReference type="GO" id="GO:0016787">
    <property type="term" value="F:hydrolase activity"/>
    <property type="evidence" value="ECO:0007669"/>
    <property type="project" value="UniProtKB-KW"/>
</dbReference>
<name>A0A9D4Y1U8_PEA</name>
<keyword evidence="1" id="KW-0808">Transferase</keyword>
<dbReference type="PANTHER" id="PTHR37984:SF5">
    <property type="entry name" value="PROTEIN NYNRIN-LIKE"/>
    <property type="match status" value="1"/>
</dbReference>
<evidence type="ECO:0000256" key="2">
    <source>
        <dbReference type="ARBA" id="ARBA00022695"/>
    </source>
</evidence>
<keyword evidence="4" id="KW-0255">Endonuclease</keyword>
<dbReference type="SUPFAM" id="SSF56672">
    <property type="entry name" value="DNA/RNA polymerases"/>
    <property type="match status" value="1"/>
</dbReference>
<feature type="domain" description="Reverse transcriptase RNase H-like" evidence="7">
    <location>
        <begin position="78"/>
        <end position="174"/>
    </location>
</feature>
<dbReference type="InterPro" id="IPR043502">
    <property type="entry name" value="DNA/RNA_pol_sf"/>
</dbReference>
<evidence type="ECO:0000256" key="5">
    <source>
        <dbReference type="ARBA" id="ARBA00022801"/>
    </source>
</evidence>
<dbReference type="FunFam" id="3.30.70.270:FF:000020">
    <property type="entry name" value="Transposon Tf2-6 polyprotein-like Protein"/>
    <property type="match status" value="1"/>
</dbReference>
<keyword evidence="6" id="KW-0695">RNA-directed DNA polymerase</keyword>
<sequence>MDRSKEDAVLQWEIQNFMGLVGYYKRFIEVFSRLALPLTKLTRKGQTFLWKAQCEESFKYLKKRLVSALVLIFPSSREYLVVYYNASKLGLCGVLMQKCQVVTYAFRQLNTHEKNYPIYDLGLAAVFFMLKIWRHYLYGSIFEVFSDHNSLKYLFDKKELNMRQRKRLEFLKDYDCN</sequence>
<keyword evidence="3" id="KW-0540">Nuclease</keyword>
<dbReference type="InterPro" id="IPR043128">
    <property type="entry name" value="Rev_trsase/Diguanyl_cyclase"/>
</dbReference>
<dbReference type="InterPro" id="IPR050951">
    <property type="entry name" value="Retrovirus_Pol_polyprotein"/>
</dbReference>
<dbReference type="Pfam" id="PF17917">
    <property type="entry name" value="RT_RNaseH"/>
    <property type="match status" value="1"/>
</dbReference>
<dbReference type="PANTHER" id="PTHR37984">
    <property type="entry name" value="PROTEIN CBG26694"/>
    <property type="match status" value="1"/>
</dbReference>
<dbReference type="GO" id="GO:0003964">
    <property type="term" value="F:RNA-directed DNA polymerase activity"/>
    <property type="evidence" value="ECO:0007669"/>
    <property type="project" value="UniProtKB-KW"/>
</dbReference>
<evidence type="ECO:0000256" key="4">
    <source>
        <dbReference type="ARBA" id="ARBA00022759"/>
    </source>
</evidence>
<evidence type="ECO:0000313" key="9">
    <source>
        <dbReference type="Proteomes" id="UP001058974"/>
    </source>
</evidence>
<dbReference type="InterPro" id="IPR041373">
    <property type="entry name" value="RT_RNaseH"/>
</dbReference>
<accession>A0A9D4Y1U8</accession>
<organism evidence="8 9">
    <name type="scientific">Pisum sativum</name>
    <name type="common">Garden pea</name>
    <name type="synonym">Lathyrus oleraceus</name>
    <dbReference type="NCBI Taxonomy" id="3888"/>
    <lineage>
        <taxon>Eukaryota</taxon>
        <taxon>Viridiplantae</taxon>
        <taxon>Streptophyta</taxon>
        <taxon>Embryophyta</taxon>
        <taxon>Tracheophyta</taxon>
        <taxon>Spermatophyta</taxon>
        <taxon>Magnoliopsida</taxon>
        <taxon>eudicotyledons</taxon>
        <taxon>Gunneridae</taxon>
        <taxon>Pentapetalae</taxon>
        <taxon>rosids</taxon>
        <taxon>fabids</taxon>
        <taxon>Fabales</taxon>
        <taxon>Fabaceae</taxon>
        <taxon>Papilionoideae</taxon>
        <taxon>50 kb inversion clade</taxon>
        <taxon>NPAAA clade</taxon>
        <taxon>Hologalegina</taxon>
        <taxon>IRL clade</taxon>
        <taxon>Fabeae</taxon>
        <taxon>Lathyrus</taxon>
    </lineage>
</organism>
<evidence type="ECO:0000259" key="7">
    <source>
        <dbReference type="Pfam" id="PF17917"/>
    </source>
</evidence>
<protein>
    <recommendedName>
        <fullName evidence="7">Reverse transcriptase RNase H-like domain-containing protein</fullName>
    </recommendedName>
</protein>
<dbReference type="GO" id="GO:0004519">
    <property type="term" value="F:endonuclease activity"/>
    <property type="evidence" value="ECO:0007669"/>
    <property type="project" value="UniProtKB-KW"/>
</dbReference>
<evidence type="ECO:0000256" key="3">
    <source>
        <dbReference type="ARBA" id="ARBA00022722"/>
    </source>
</evidence>
<comment type="caution">
    <text evidence="8">The sequence shown here is derived from an EMBL/GenBank/DDBJ whole genome shotgun (WGS) entry which is preliminary data.</text>
</comment>
<keyword evidence="5" id="KW-0378">Hydrolase</keyword>
<dbReference type="Gene3D" id="3.30.70.270">
    <property type="match status" value="1"/>
</dbReference>
<dbReference type="EMBL" id="JAMSHJ010000003">
    <property type="protein sequence ID" value="KAI5431396.1"/>
    <property type="molecule type" value="Genomic_DNA"/>
</dbReference>
<gene>
    <name evidence="8" type="ORF">KIW84_035543</name>
</gene>
<dbReference type="CDD" id="cd09274">
    <property type="entry name" value="RNase_HI_RT_Ty3"/>
    <property type="match status" value="1"/>
</dbReference>
<dbReference type="Gramene" id="Psat03G0554300-T1">
    <property type="protein sequence ID" value="KAI5431396.1"/>
    <property type="gene ID" value="KIW84_035543"/>
</dbReference>